<protein>
    <submittedName>
        <fullName evidence="1">Uncharacterized protein</fullName>
    </submittedName>
</protein>
<evidence type="ECO:0000313" key="2">
    <source>
        <dbReference type="Proteomes" id="UP001500689"/>
    </source>
</evidence>
<accession>A0ABP6XU23</accession>
<keyword evidence="2" id="KW-1185">Reference proteome</keyword>
<dbReference type="Proteomes" id="UP001500689">
    <property type="component" value="Unassembled WGS sequence"/>
</dbReference>
<gene>
    <name evidence="1" type="ORF">GCM10022222_64800</name>
</gene>
<sequence>MAAARLISVAAQATAPKKDQKWMCPRSRGLVSTGGGGGSVVTLTGPTLRDRRFFASPRGASHPELRGAYAQLT</sequence>
<evidence type="ECO:0000313" key="1">
    <source>
        <dbReference type="EMBL" id="GAA3571665.1"/>
    </source>
</evidence>
<dbReference type="EMBL" id="BAAAZN010000017">
    <property type="protein sequence ID" value="GAA3571665.1"/>
    <property type="molecule type" value="Genomic_DNA"/>
</dbReference>
<name>A0ABP6XU23_9PSEU</name>
<proteinExistence type="predicted"/>
<comment type="caution">
    <text evidence="1">The sequence shown here is derived from an EMBL/GenBank/DDBJ whole genome shotgun (WGS) entry which is preliminary data.</text>
</comment>
<organism evidence="1 2">
    <name type="scientific">Amycolatopsis ultiminotia</name>
    <dbReference type="NCBI Taxonomy" id="543629"/>
    <lineage>
        <taxon>Bacteria</taxon>
        <taxon>Bacillati</taxon>
        <taxon>Actinomycetota</taxon>
        <taxon>Actinomycetes</taxon>
        <taxon>Pseudonocardiales</taxon>
        <taxon>Pseudonocardiaceae</taxon>
        <taxon>Amycolatopsis</taxon>
    </lineage>
</organism>
<reference evidence="2" key="1">
    <citation type="journal article" date="2019" name="Int. J. Syst. Evol. Microbiol.">
        <title>The Global Catalogue of Microorganisms (GCM) 10K type strain sequencing project: providing services to taxonomists for standard genome sequencing and annotation.</title>
        <authorList>
            <consortium name="The Broad Institute Genomics Platform"/>
            <consortium name="The Broad Institute Genome Sequencing Center for Infectious Disease"/>
            <person name="Wu L."/>
            <person name="Ma J."/>
        </authorList>
    </citation>
    <scope>NUCLEOTIDE SEQUENCE [LARGE SCALE GENOMIC DNA]</scope>
    <source>
        <strain evidence="2">JCM 16898</strain>
    </source>
</reference>